<keyword evidence="3 4" id="KW-0067">ATP-binding</keyword>
<organism evidence="6 7">
    <name type="scientific">Prauserella flavalba</name>
    <dbReference type="NCBI Taxonomy" id="1477506"/>
    <lineage>
        <taxon>Bacteria</taxon>
        <taxon>Bacillati</taxon>
        <taxon>Actinomycetota</taxon>
        <taxon>Actinomycetes</taxon>
        <taxon>Pseudonocardiales</taxon>
        <taxon>Pseudonocardiaceae</taxon>
        <taxon>Prauserella</taxon>
    </lineage>
</organism>
<keyword evidence="7" id="KW-1185">Reference proteome</keyword>
<dbReference type="Gene3D" id="3.30.470.20">
    <property type="entry name" value="ATP-grasp fold, B domain"/>
    <property type="match status" value="1"/>
</dbReference>
<dbReference type="GO" id="GO:0016874">
    <property type="term" value="F:ligase activity"/>
    <property type="evidence" value="ECO:0007669"/>
    <property type="project" value="UniProtKB-KW"/>
</dbReference>
<keyword evidence="2 4" id="KW-0547">Nucleotide-binding</keyword>
<evidence type="ECO:0000256" key="2">
    <source>
        <dbReference type="ARBA" id="ARBA00022741"/>
    </source>
</evidence>
<evidence type="ECO:0000256" key="1">
    <source>
        <dbReference type="ARBA" id="ARBA00022598"/>
    </source>
</evidence>
<dbReference type="Proteomes" id="UP000247892">
    <property type="component" value="Unassembled WGS sequence"/>
</dbReference>
<dbReference type="AlphaFoldDB" id="A0A318LGB8"/>
<dbReference type="RefSeq" id="WP_110342013.1">
    <property type="nucleotide sequence ID" value="NZ_JBHVKT010000071.1"/>
</dbReference>
<sequence>MKNIFVLALDEENTRTLHGIRNADQYAFHGLLTVDETQVGEIDFEQLLDKAQSQLDAFDGSIDAIVGYWDFPVSTLRAILCDRYGLPGPSLASIVKCEHKYWSRLEQQKAIDEYPRFGIVDLDDEQPRPPDGVNYPMWLKPVKSYSSELAFLVRDEAEFDKAVTEIREGISRVGKPFEHVLGMLELPREIAEVGGQACLAEEALSGVQCATEGYVYDGEVVVYGVLDSIDYEGRSSFLRHQYPSQLPKVAVDRMVDVSQRIISQIGMDNSTFSIEFFCEPESGDVALLEINPRHSQSHAEMFECVDGMPNHHAMVMLGLGQDPALPDDKGEYGIAAKWYHRRFSDALVRKVPSAAEIERVQREIPGVLIDIVPEEGQRLSDLPGQDSYSFELAHIFVGARDEAELEDKYERTVEALNFEFAEEGPEKEG</sequence>
<evidence type="ECO:0000313" key="7">
    <source>
        <dbReference type="Proteomes" id="UP000247892"/>
    </source>
</evidence>
<dbReference type="PANTHER" id="PTHR43585:SF2">
    <property type="entry name" value="ATP-GRASP ENZYME FSQD"/>
    <property type="match status" value="1"/>
</dbReference>
<accession>A0A318LGB8</accession>
<comment type="caution">
    <text evidence="6">The sequence shown here is derived from an EMBL/GenBank/DDBJ whole genome shotgun (WGS) entry which is preliminary data.</text>
</comment>
<dbReference type="GO" id="GO:0005524">
    <property type="term" value="F:ATP binding"/>
    <property type="evidence" value="ECO:0007669"/>
    <property type="project" value="UniProtKB-UniRule"/>
</dbReference>
<dbReference type="InterPro" id="IPR052032">
    <property type="entry name" value="ATP-dep_AA_Ligase"/>
</dbReference>
<feature type="domain" description="ATP-grasp" evidence="5">
    <location>
        <begin position="104"/>
        <end position="319"/>
    </location>
</feature>
<evidence type="ECO:0000256" key="4">
    <source>
        <dbReference type="PROSITE-ProRule" id="PRU00409"/>
    </source>
</evidence>
<dbReference type="EMBL" id="MASU01000013">
    <property type="protein sequence ID" value="PXY24098.1"/>
    <property type="molecule type" value="Genomic_DNA"/>
</dbReference>
<proteinExistence type="predicted"/>
<dbReference type="PROSITE" id="PS50975">
    <property type="entry name" value="ATP_GRASP"/>
    <property type="match status" value="1"/>
</dbReference>
<dbReference type="GO" id="GO:0046872">
    <property type="term" value="F:metal ion binding"/>
    <property type="evidence" value="ECO:0007669"/>
    <property type="project" value="InterPro"/>
</dbReference>
<evidence type="ECO:0000256" key="3">
    <source>
        <dbReference type="ARBA" id="ARBA00022840"/>
    </source>
</evidence>
<dbReference type="SUPFAM" id="SSF56059">
    <property type="entry name" value="Glutathione synthetase ATP-binding domain-like"/>
    <property type="match status" value="1"/>
</dbReference>
<evidence type="ECO:0000313" key="6">
    <source>
        <dbReference type="EMBL" id="PXY24098.1"/>
    </source>
</evidence>
<protein>
    <submittedName>
        <fullName evidence="6">Biotin carboxylase</fullName>
    </submittedName>
</protein>
<dbReference type="Pfam" id="PF13535">
    <property type="entry name" value="ATP-grasp_4"/>
    <property type="match status" value="1"/>
</dbReference>
<gene>
    <name evidence="6" type="ORF">BA062_28015</name>
</gene>
<name>A0A318LGB8_9PSEU</name>
<keyword evidence="1" id="KW-0436">Ligase</keyword>
<dbReference type="PANTHER" id="PTHR43585">
    <property type="entry name" value="FUMIPYRROLE BIOSYNTHESIS PROTEIN C"/>
    <property type="match status" value="1"/>
</dbReference>
<reference evidence="6 7" key="1">
    <citation type="submission" date="2016-07" db="EMBL/GenBank/DDBJ databases">
        <title>Draft genome sequence of Prauserella sp. YIM 121212, isolated from alkaline soil.</title>
        <authorList>
            <person name="Ruckert C."/>
            <person name="Albersmeier A."/>
            <person name="Jiang C.-L."/>
            <person name="Jiang Y."/>
            <person name="Kalinowski J."/>
            <person name="Schneider O."/>
            <person name="Winkler A."/>
            <person name="Zotchev S.B."/>
        </authorList>
    </citation>
    <scope>NUCLEOTIDE SEQUENCE [LARGE SCALE GENOMIC DNA]</scope>
    <source>
        <strain evidence="6 7">YIM 121212</strain>
    </source>
</reference>
<evidence type="ECO:0000259" key="5">
    <source>
        <dbReference type="PROSITE" id="PS50975"/>
    </source>
</evidence>
<dbReference type="InterPro" id="IPR011761">
    <property type="entry name" value="ATP-grasp"/>
</dbReference>
<dbReference type="OrthoDB" id="8441067at2"/>